<comment type="caution">
    <text evidence="14">The sequence shown here is derived from an EMBL/GenBank/DDBJ whole genome shotgun (WGS) entry which is preliminary data.</text>
</comment>
<evidence type="ECO:0000256" key="11">
    <source>
        <dbReference type="NCBIfam" id="TIGR00928"/>
    </source>
</evidence>
<dbReference type="Gene3D" id="1.20.200.10">
    <property type="entry name" value="Fumarase/aspartase (Central domain)"/>
    <property type="match status" value="1"/>
</dbReference>
<dbReference type="NCBIfam" id="TIGR00928">
    <property type="entry name" value="purB"/>
    <property type="match status" value="1"/>
</dbReference>
<dbReference type="Gene3D" id="1.10.275.10">
    <property type="entry name" value="Fumarase/aspartase (N-terminal domain)"/>
    <property type="match status" value="1"/>
</dbReference>
<accession>A0A6M1RNT6</accession>
<dbReference type="InterPro" id="IPR004769">
    <property type="entry name" value="Pur_lyase"/>
</dbReference>
<dbReference type="UniPathway" id="UPA00075">
    <property type="reaction ID" value="UER00336"/>
</dbReference>
<evidence type="ECO:0000256" key="6">
    <source>
        <dbReference type="ARBA" id="ARBA00022755"/>
    </source>
</evidence>
<protein>
    <recommendedName>
        <fullName evidence="5 11">Adenylosuccinate lyase</fullName>
        <shortName evidence="12">ASL</shortName>
        <ecNumber evidence="4 11">4.3.2.2</ecNumber>
    </recommendedName>
    <alternativeName>
        <fullName evidence="9 12">Adenylosuccinase</fullName>
    </alternativeName>
</protein>
<dbReference type="PANTHER" id="PTHR43172">
    <property type="entry name" value="ADENYLOSUCCINATE LYASE"/>
    <property type="match status" value="1"/>
</dbReference>
<dbReference type="PANTHER" id="PTHR43172:SF1">
    <property type="entry name" value="ADENYLOSUCCINATE LYASE"/>
    <property type="match status" value="1"/>
</dbReference>
<dbReference type="Proteomes" id="UP000477311">
    <property type="component" value="Unassembled WGS sequence"/>
</dbReference>
<comment type="pathway">
    <text evidence="1 12">Purine metabolism; IMP biosynthesis via de novo pathway; 5-amino-1-(5-phospho-D-ribosyl)imidazole-4-carboxamide from 5-amino-1-(5-phospho-D-ribosyl)imidazole-4-carboxylate: step 2/2.</text>
</comment>
<gene>
    <name evidence="14" type="ORF">G4L39_06755</name>
</gene>
<organism evidence="14 15">
    <name type="scientific">Limisphaera ngatamarikiensis</name>
    <dbReference type="NCBI Taxonomy" id="1324935"/>
    <lineage>
        <taxon>Bacteria</taxon>
        <taxon>Pseudomonadati</taxon>
        <taxon>Verrucomicrobiota</taxon>
        <taxon>Verrucomicrobiia</taxon>
        <taxon>Limisphaerales</taxon>
        <taxon>Limisphaeraceae</taxon>
        <taxon>Limisphaera</taxon>
    </lineage>
</organism>
<evidence type="ECO:0000256" key="9">
    <source>
        <dbReference type="ARBA" id="ARBA00030717"/>
    </source>
</evidence>
<dbReference type="CDD" id="cd01360">
    <property type="entry name" value="Adenylsuccinate_lyase_1"/>
    <property type="match status" value="1"/>
</dbReference>
<dbReference type="Pfam" id="PF10397">
    <property type="entry name" value="ADSL_C"/>
    <property type="match status" value="1"/>
</dbReference>
<evidence type="ECO:0000256" key="7">
    <source>
        <dbReference type="ARBA" id="ARBA00023239"/>
    </source>
</evidence>
<evidence type="ECO:0000256" key="12">
    <source>
        <dbReference type="RuleBase" id="RU361172"/>
    </source>
</evidence>
<dbReference type="PRINTS" id="PR00145">
    <property type="entry name" value="ARGSUCLYASE"/>
</dbReference>
<dbReference type="InterPro" id="IPR024083">
    <property type="entry name" value="Fumarase/histidase_N"/>
</dbReference>
<evidence type="ECO:0000256" key="10">
    <source>
        <dbReference type="ARBA" id="ARBA00049115"/>
    </source>
</evidence>
<dbReference type="Pfam" id="PF00206">
    <property type="entry name" value="Lyase_1"/>
    <property type="match status" value="1"/>
</dbReference>
<dbReference type="GO" id="GO:0005829">
    <property type="term" value="C:cytosol"/>
    <property type="evidence" value="ECO:0007669"/>
    <property type="project" value="TreeGrafter"/>
</dbReference>
<evidence type="ECO:0000313" key="14">
    <source>
        <dbReference type="EMBL" id="NGO39097.1"/>
    </source>
</evidence>
<dbReference type="InterPro" id="IPR019468">
    <property type="entry name" value="AdenyloSucc_lyase_C"/>
</dbReference>
<comment type="catalytic activity">
    <reaction evidence="8">
        <text>(2S)-2-[5-amino-1-(5-phospho-beta-D-ribosyl)imidazole-4-carboxamido]succinate = 5-amino-1-(5-phospho-beta-D-ribosyl)imidazole-4-carboxamide + fumarate</text>
        <dbReference type="Rhea" id="RHEA:23920"/>
        <dbReference type="ChEBI" id="CHEBI:29806"/>
        <dbReference type="ChEBI" id="CHEBI:58443"/>
        <dbReference type="ChEBI" id="CHEBI:58475"/>
        <dbReference type="EC" id="4.3.2.2"/>
    </reaction>
    <physiologicalReaction direction="left-to-right" evidence="8">
        <dbReference type="Rhea" id="RHEA:23921"/>
    </physiologicalReaction>
</comment>
<evidence type="ECO:0000256" key="1">
    <source>
        <dbReference type="ARBA" id="ARBA00004706"/>
    </source>
</evidence>
<evidence type="ECO:0000313" key="15">
    <source>
        <dbReference type="Proteomes" id="UP000477311"/>
    </source>
</evidence>
<evidence type="ECO:0000259" key="13">
    <source>
        <dbReference type="SMART" id="SM00998"/>
    </source>
</evidence>
<comment type="catalytic activity">
    <reaction evidence="10">
        <text>N(6)-(1,2-dicarboxyethyl)-AMP = fumarate + AMP</text>
        <dbReference type="Rhea" id="RHEA:16853"/>
        <dbReference type="ChEBI" id="CHEBI:29806"/>
        <dbReference type="ChEBI" id="CHEBI:57567"/>
        <dbReference type="ChEBI" id="CHEBI:456215"/>
        <dbReference type="EC" id="4.3.2.2"/>
    </reaction>
    <physiologicalReaction direction="left-to-right" evidence="10">
        <dbReference type="Rhea" id="RHEA:16854"/>
    </physiologicalReaction>
</comment>
<dbReference type="SMART" id="SM00998">
    <property type="entry name" value="ADSL_C"/>
    <property type="match status" value="1"/>
</dbReference>
<dbReference type="PROSITE" id="PS00163">
    <property type="entry name" value="FUMARATE_LYASES"/>
    <property type="match status" value="1"/>
</dbReference>
<evidence type="ECO:0000256" key="5">
    <source>
        <dbReference type="ARBA" id="ARBA00017058"/>
    </source>
</evidence>
<dbReference type="GO" id="GO:0044208">
    <property type="term" value="P:'de novo' AMP biosynthetic process"/>
    <property type="evidence" value="ECO:0007669"/>
    <property type="project" value="UniProtKB-UniPathway"/>
</dbReference>
<feature type="domain" description="Adenylosuccinate lyase C-terminal" evidence="13">
    <location>
        <begin position="357"/>
        <end position="443"/>
    </location>
</feature>
<keyword evidence="15" id="KW-1185">Reference proteome</keyword>
<evidence type="ECO:0000256" key="2">
    <source>
        <dbReference type="ARBA" id="ARBA00004734"/>
    </source>
</evidence>
<dbReference type="InterPro" id="IPR020557">
    <property type="entry name" value="Fumarate_lyase_CS"/>
</dbReference>
<keyword evidence="6 12" id="KW-0658">Purine biosynthesis</keyword>
<dbReference type="SUPFAM" id="SSF48557">
    <property type="entry name" value="L-aspartase-like"/>
    <property type="match status" value="1"/>
</dbReference>
<dbReference type="PRINTS" id="PR00149">
    <property type="entry name" value="FUMRATELYASE"/>
</dbReference>
<dbReference type="FunFam" id="1.20.200.10:FF:000008">
    <property type="entry name" value="Adenylosuccinate lyase"/>
    <property type="match status" value="1"/>
</dbReference>
<name>A0A6M1RNT6_9BACT</name>
<dbReference type="UniPathway" id="UPA00074">
    <property type="reaction ID" value="UER00132"/>
</dbReference>
<dbReference type="GO" id="GO:0070626">
    <property type="term" value="F:(S)-2-(5-amino-1-(5-phospho-D-ribosyl)imidazole-4-carboxamido) succinate lyase (fumarate-forming) activity"/>
    <property type="evidence" value="ECO:0007669"/>
    <property type="project" value="TreeGrafter"/>
</dbReference>
<dbReference type="EC" id="4.3.2.2" evidence="4 11"/>
<dbReference type="InterPro" id="IPR000362">
    <property type="entry name" value="Fumarate_lyase_fam"/>
</dbReference>
<sequence length="444" mass="50813">MIERYSRPEMRAIWSEENKLRLWLQIELLTTEALVRAGIVPAADYRRIRAGCQACLKDLPGLLRRQRELEQTLQHDVIAFTTAVAERINHRASRWLHYGLTSSDVVDTAFALQLVQSADLLLADLDALLPVIARRAREHKSTPCIGRSHGIHAEPITFGFKLAGMYDEFRRARRRLESARYSVAVGKLSGAVGTSAHLHPRIETYVCRKLGLRPVPVATQVVPRDLHAEFQTVLALIGASIERWAVEFRHLQRTEVLETEEPFGKGQKGSSAMPHKRNPITWERLTGLARILRANAMAALENVALWHERDISHSSVERVIFPDSCTLLDYMLHLLRRLMDGLQVYPENMRRNLGLSLGMYHSQTVLLALIRKGLTREEAYALVQRNAMKTWEVRHAGRDDADFLQTLKADPEVARHFEPGELERLCSLEFHFRHLPYRFKALKL</sequence>
<dbReference type="EMBL" id="JAAKYA010000043">
    <property type="protein sequence ID" value="NGO39097.1"/>
    <property type="molecule type" value="Genomic_DNA"/>
</dbReference>
<evidence type="ECO:0000256" key="8">
    <source>
        <dbReference type="ARBA" id="ARBA00024477"/>
    </source>
</evidence>
<dbReference type="InterPro" id="IPR022761">
    <property type="entry name" value="Fumarate_lyase_N"/>
</dbReference>
<dbReference type="AlphaFoldDB" id="A0A6M1RNT6"/>
<dbReference type="GO" id="GO:0004018">
    <property type="term" value="F:N6-(1,2-dicarboxyethyl)AMP AMP-lyase (fumarate-forming) activity"/>
    <property type="evidence" value="ECO:0007669"/>
    <property type="project" value="UniProtKB-UniRule"/>
</dbReference>
<dbReference type="GO" id="GO:0006189">
    <property type="term" value="P:'de novo' IMP biosynthetic process"/>
    <property type="evidence" value="ECO:0007669"/>
    <property type="project" value="UniProtKB-UniPathway"/>
</dbReference>
<dbReference type="Gene3D" id="1.10.40.30">
    <property type="entry name" value="Fumarase/aspartase (C-terminal domain)"/>
    <property type="match status" value="1"/>
</dbReference>
<proteinExistence type="inferred from homology"/>
<dbReference type="RefSeq" id="WP_165106905.1">
    <property type="nucleotide sequence ID" value="NZ_JAAKYA010000043.1"/>
</dbReference>
<evidence type="ECO:0000256" key="4">
    <source>
        <dbReference type="ARBA" id="ARBA00012339"/>
    </source>
</evidence>
<dbReference type="InterPro" id="IPR008948">
    <property type="entry name" value="L-Aspartase-like"/>
</dbReference>
<reference evidence="14 15" key="1">
    <citation type="submission" date="2020-02" db="EMBL/GenBank/DDBJ databases">
        <title>Draft genome sequence of Limisphaera ngatamarikiensis NGM72.4T, a thermophilic Verrucomicrobia grouped in subdivision 3.</title>
        <authorList>
            <person name="Carere C.R."/>
            <person name="Steen J."/>
            <person name="Hugenholtz P."/>
            <person name="Stott M.B."/>
        </authorList>
    </citation>
    <scope>NUCLEOTIDE SEQUENCE [LARGE SCALE GENOMIC DNA]</scope>
    <source>
        <strain evidence="14 15">NGM72.4</strain>
    </source>
</reference>
<keyword evidence="7 12" id="KW-0456">Lyase</keyword>
<comment type="pathway">
    <text evidence="2 12">Purine metabolism; AMP biosynthesis via de novo pathway; AMP from IMP: step 2/2.</text>
</comment>
<comment type="similarity">
    <text evidence="3 12">Belongs to the lyase 1 family. Adenylosuccinate lyase subfamily.</text>
</comment>
<evidence type="ECO:0000256" key="3">
    <source>
        <dbReference type="ARBA" id="ARBA00008273"/>
    </source>
</evidence>